<evidence type="ECO:0000256" key="4">
    <source>
        <dbReference type="ARBA" id="ARBA00023453"/>
    </source>
</evidence>
<dbReference type="STRING" id="400727.A0A2T7PR66"/>
<evidence type="ECO:0000256" key="1">
    <source>
        <dbReference type="ARBA" id="ARBA00022603"/>
    </source>
</evidence>
<dbReference type="GO" id="GO:0008171">
    <property type="term" value="F:O-methyltransferase activity"/>
    <property type="evidence" value="ECO:0007669"/>
    <property type="project" value="InterPro"/>
</dbReference>
<name>A0A2T7PR66_POMCA</name>
<evidence type="ECO:0000313" key="5">
    <source>
        <dbReference type="EMBL" id="PVD35923.1"/>
    </source>
</evidence>
<dbReference type="GO" id="GO:0008757">
    <property type="term" value="F:S-adenosylmethionine-dependent methyltransferase activity"/>
    <property type="evidence" value="ECO:0007669"/>
    <property type="project" value="TreeGrafter"/>
</dbReference>
<dbReference type="Pfam" id="PF01596">
    <property type="entry name" value="Methyltransf_3"/>
    <property type="match status" value="1"/>
</dbReference>
<keyword evidence="6" id="KW-1185">Reference proteome</keyword>
<sequence>MSKLPATDISKLLLKDAQMLRAKIVYKDATASTSVEEIRQGLLSVLKYGDERERYTHHITSPASATCNQIEELTYSYKWMPGYSPGMMCGNTEAQFLKTLVSIQGARRVLEVGMFTGYSALAMAEALPPDGVLVTCDTQDFLRELNEKTFANSPHGKKIQIKIGPAVETMREFLANGQKFDFIFLDADQDVTQVKIAFEEGLLAKRGTVVIDNAYHYGHLYDKSGGPQQPERLWPIFKYVQENQGLHKVLVSVRDGVLIVRRLSDVEYNIMVQVGGYLI</sequence>
<keyword evidence="1" id="KW-0489">Methyltransferase</keyword>
<dbReference type="OrthoDB" id="10251242at2759"/>
<evidence type="ECO:0000256" key="3">
    <source>
        <dbReference type="ARBA" id="ARBA00022691"/>
    </source>
</evidence>
<comment type="similarity">
    <text evidence="4">Belongs to the class I-like SAM-binding methyltransferase superfamily. Cation-dependent O-methyltransferase family.</text>
</comment>
<evidence type="ECO:0000256" key="2">
    <source>
        <dbReference type="ARBA" id="ARBA00022679"/>
    </source>
</evidence>
<dbReference type="SUPFAM" id="SSF53335">
    <property type="entry name" value="S-adenosyl-L-methionine-dependent methyltransferases"/>
    <property type="match status" value="1"/>
</dbReference>
<dbReference type="InterPro" id="IPR002935">
    <property type="entry name" value="SAM_O-MeTrfase"/>
</dbReference>
<keyword evidence="3" id="KW-0949">S-adenosyl-L-methionine</keyword>
<dbReference type="InterPro" id="IPR029063">
    <property type="entry name" value="SAM-dependent_MTases_sf"/>
</dbReference>
<dbReference type="GO" id="GO:0032259">
    <property type="term" value="P:methylation"/>
    <property type="evidence" value="ECO:0007669"/>
    <property type="project" value="UniProtKB-KW"/>
</dbReference>
<proteinExistence type="inferred from homology"/>
<dbReference type="EMBL" id="PZQS01000002">
    <property type="protein sequence ID" value="PVD35923.1"/>
    <property type="molecule type" value="Genomic_DNA"/>
</dbReference>
<dbReference type="Proteomes" id="UP000245119">
    <property type="component" value="Linkage Group LG2"/>
</dbReference>
<gene>
    <name evidence="5" type="ORF">C0Q70_02892</name>
</gene>
<protein>
    <submittedName>
        <fullName evidence="5">Uncharacterized protein</fullName>
    </submittedName>
</protein>
<dbReference type="PROSITE" id="PS51682">
    <property type="entry name" value="SAM_OMT_I"/>
    <property type="match status" value="1"/>
</dbReference>
<dbReference type="Gene3D" id="3.40.50.150">
    <property type="entry name" value="Vaccinia Virus protein VP39"/>
    <property type="match status" value="1"/>
</dbReference>
<organism evidence="5 6">
    <name type="scientific">Pomacea canaliculata</name>
    <name type="common">Golden apple snail</name>
    <dbReference type="NCBI Taxonomy" id="400727"/>
    <lineage>
        <taxon>Eukaryota</taxon>
        <taxon>Metazoa</taxon>
        <taxon>Spiralia</taxon>
        <taxon>Lophotrochozoa</taxon>
        <taxon>Mollusca</taxon>
        <taxon>Gastropoda</taxon>
        <taxon>Caenogastropoda</taxon>
        <taxon>Architaenioglossa</taxon>
        <taxon>Ampullarioidea</taxon>
        <taxon>Ampullariidae</taxon>
        <taxon>Pomacea</taxon>
    </lineage>
</organism>
<comment type="caution">
    <text evidence="5">The sequence shown here is derived from an EMBL/GenBank/DDBJ whole genome shotgun (WGS) entry which is preliminary data.</text>
</comment>
<reference evidence="5 6" key="1">
    <citation type="submission" date="2018-04" db="EMBL/GenBank/DDBJ databases">
        <title>The genome of golden apple snail Pomacea canaliculata provides insight into stress tolerance and invasive adaptation.</title>
        <authorList>
            <person name="Liu C."/>
            <person name="Liu B."/>
            <person name="Ren Y."/>
            <person name="Zhang Y."/>
            <person name="Wang H."/>
            <person name="Li S."/>
            <person name="Jiang F."/>
            <person name="Yin L."/>
            <person name="Zhang G."/>
            <person name="Qian W."/>
            <person name="Fan W."/>
        </authorList>
    </citation>
    <scope>NUCLEOTIDE SEQUENCE [LARGE SCALE GENOMIC DNA]</scope>
    <source>
        <strain evidence="5">SZHN2017</strain>
        <tissue evidence="5">Muscle</tissue>
    </source>
</reference>
<dbReference type="InterPro" id="IPR050362">
    <property type="entry name" value="Cation-dep_OMT"/>
</dbReference>
<dbReference type="PANTHER" id="PTHR10509">
    <property type="entry name" value="O-METHYLTRANSFERASE-RELATED"/>
    <property type="match status" value="1"/>
</dbReference>
<accession>A0A2T7PR66</accession>
<dbReference type="PANTHER" id="PTHR10509:SF14">
    <property type="entry name" value="CAFFEOYL-COA O-METHYLTRANSFERASE 3-RELATED"/>
    <property type="match status" value="1"/>
</dbReference>
<dbReference type="AlphaFoldDB" id="A0A2T7PR66"/>
<keyword evidence="2" id="KW-0808">Transferase</keyword>
<evidence type="ECO:0000313" key="6">
    <source>
        <dbReference type="Proteomes" id="UP000245119"/>
    </source>
</evidence>